<dbReference type="WBParaSite" id="nRc.2.0.1.t42221-RA">
    <property type="protein sequence ID" value="nRc.2.0.1.t42221-RA"/>
    <property type="gene ID" value="nRc.2.0.1.g42221"/>
</dbReference>
<dbReference type="Proteomes" id="UP000887565">
    <property type="component" value="Unplaced"/>
</dbReference>
<name>A0A915KUR8_ROMCU</name>
<reference evidence="3" key="1">
    <citation type="submission" date="2022-11" db="UniProtKB">
        <authorList>
            <consortium name="WormBaseParasite"/>
        </authorList>
    </citation>
    <scope>IDENTIFICATION</scope>
</reference>
<evidence type="ECO:0000313" key="2">
    <source>
        <dbReference type="Proteomes" id="UP000887565"/>
    </source>
</evidence>
<dbReference type="AlphaFoldDB" id="A0A915KUR8"/>
<feature type="region of interest" description="Disordered" evidence="1">
    <location>
        <begin position="171"/>
        <end position="190"/>
    </location>
</feature>
<evidence type="ECO:0000256" key="1">
    <source>
        <dbReference type="SAM" id="MobiDB-lite"/>
    </source>
</evidence>
<evidence type="ECO:0000313" key="3">
    <source>
        <dbReference type="WBParaSite" id="nRc.2.0.1.t42221-RA"/>
    </source>
</evidence>
<organism evidence="2 3">
    <name type="scientific">Romanomermis culicivorax</name>
    <name type="common">Nematode worm</name>
    <dbReference type="NCBI Taxonomy" id="13658"/>
    <lineage>
        <taxon>Eukaryota</taxon>
        <taxon>Metazoa</taxon>
        <taxon>Ecdysozoa</taxon>
        <taxon>Nematoda</taxon>
        <taxon>Enoplea</taxon>
        <taxon>Dorylaimia</taxon>
        <taxon>Mermithida</taxon>
        <taxon>Mermithoidea</taxon>
        <taxon>Mermithidae</taxon>
        <taxon>Romanomermis</taxon>
    </lineage>
</organism>
<feature type="region of interest" description="Disordered" evidence="1">
    <location>
        <begin position="124"/>
        <end position="154"/>
    </location>
</feature>
<accession>A0A915KUR8</accession>
<protein>
    <submittedName>
        <fullName evidence="3">Integrase zinc-binding domain-containing protein</fullName>
    </submittedName>
</protein>
<feature type="compositionally biased region" description="Polar residues" evidence="1">
    <location>
        <begin position="138"/>
        <end position="154"/>
    </location>
</feature>
<keyword evidence="2" id="KW-1185">Reference proteome</keyword>
<proteinExistence type="predicted"/>
<sequence>MKEAMWDWIKSCKICQLTTPGTLPQPPLLPIQPAHPFEIITTGIVNISLVVPMPANSTTSSYLRYMQLAFPNGTMFIFETFTAMWEDWTAFFIIVDSKHTIVISFDGADYWEWNICPPRYPIPHRSTEEKQRPCGQSDPFQGISSTQVNGSQDIKTLTRTTRPKILTIPKALKKKKKKSKEEWNQSPSVSNDGDLVLLPEKVYDDLKRLPAAIASAMKSGLMVRLINLPGFPVSSIYKLEVQASLDAKNDPSLPTNVNDVWIDRMTPNQPLHNCTYHSSHYCYLPNNLLSILLVDGHWLQQITATMPLTVAMVSHCSAAHFAYINNLLAEQAHTLDERPSTLTGCKLRPQLQTMAPATVATSSSTGPPTVADITVSASLINKFFKRMLDDILTLVPVSAEMRTPDQQLEMENDAIVTTTSDQTLTNILGETTVDTEATMDVVQPGPVIDPSIYLAG</sequence>